<evidence type="ECO:0000313" key="2">
    <source>
        <dbReference type="EMBL" id="CAI2176542.1"/>
    </source>
</evidence>
<keyword evidence="3" id="KW-1185">Reference proteome</keyword>
<accession>A0A9W4SP58</accession>
<dbReference type="Proteomes" id="UP001153678">
    <property type="component" value="Unassembled WGS sequence"/>
</dbReference>
<feature type="coiled-coil region" evidence="1">
    <location>
        <begin position="44"/>
        <end position="84"/>
    </location>
</feature>
<reference evidence="2" key="1">
    <citation type="submission" date="2022-08" db="EMBL/GenBank/DDBJ databases">
        <authorList>
            <person name="Kallberg Y."/>
            <person name="Tangrot J."/>
            <person name="Rosling A."/>
        </authorList>
    </citation>
    <scope>NUCLEOTIDE SEQUENCE</scope>
    <source>
        <strain evidence="2">Wild A</strain>
    </source>
</reference>
<dbReference type="AlphaFoldDB" id="A0A9W4SP58"/>
<protein>
    <submittedName>
        <fullName evidence="2">4219_t:CDS:1</fullName>
    </submittedName>
</protein>
<evidence type="ECO:0000256" key="1">
    <source>
        <dbReference type="SAM" id="Coils"/>
    </source>
</evidence>
<keyword evidence="1" id="KW-0175">Coiled coil</keyword>
<gene>
    <name evidence="2" type="ORF">FWILDA_LOCUS7634</name>
</gene>
<dbReference type="EMBL" id="CAMKVN010001518">
    <property type="protein sequence ID" value="CAI2176542.1"/>
    <property type="molecule type" value="Genomic_DNA"/>
</dbReference>
<name>A0A9W4SP58_9GLOM</name>
<organism evidence="2 3">
    <name type="scientific">Funneliformis geosporum</name>
    <dbReference type="NCBI Taxonomy" id="1117311"/>
    <lineage>
        <taxon>Eukaryota</taxon>
        <taxon>Fungi</taxon>
        <taxon>Fungi incertae sedis</taxon>
        <taxon>Mucoromycota</taxon>
        <taxon>Glomeromycotina</taxon>
        <taxon>Glomeromycetes</taxon>
        <taxon>Glomerales</taxon>
        <taxon>Glomeraceae</taxon>
        <taxon>Funneliformis</taxon>
    </lineage>
</organism>
<proteinExistence type="predicted"/>
<evidence type="ECO:0000313" key="3">
    <source>
        <dbReference type="Proteomes" id="UP001153678"/>
    </source>
</evidence>
<sequence length="132" mass="15221">MNQNNQDLIKLIQDGQKTQRWTMVKDVIGSIAGLATMGRIDKLKSRHQAEMARAILELDIIEREAKHEAELRELEVGLEKKEETEMIAETDNFINKLKNKGQTIFHKKVGAVKEQFNQIKDKIPNPLDDQEK</sequence>
<comment type="caution">
    <text evidence="2">The sequence shown here is derived from an EMBL/GenBank/DDBJ whole genome shotgun (WGS) entry which is preliminary data.</text>
</comment>